<dbReference type="PANTHER" id="PTHR14187">
    <property type="entry name" value="ALPHA KINASE/ELONGATION FACTOR 2 KINASE"/>
    <property type="match status" value="1"/>
</dbReference>
<dbReference type="CDD" id="cd10170">
    <property type="entry name" value="ASKHA_NBD_HSP70"/>
    <property type="match status" value="1"/>
</dbReference>
<keyword evidence="4" id="KW-1185">Reference proteome</keyword>
<dbReference type="SUPFAM" id="SSF53067">
    <property type="entry name" value="Actin-like ATPase domain"/>
    <property type="match status" value="2"/>
</dbReference>
<protein>
    <submittedName>
        <fullName evidence="3">Uncharacterized protein</fullName>
    </submittedName>
</protein>
<name>A0A366R3T4_9HYPO</name>
<dbReference type="OrthoDB" id="2963168at2759"/>
<evidence type="ECO:0000313" key="4">
    <source>
        <dbReference type="Proteomes" id="UP000253153"/>
    </source>
</evidence>
<dbReference type="Proteomes" id="UP000253153">
    <property type="component" value="Unassembled WGS sequence"/>
</dbReference>
<dbReference type="Pfam" id="PF00012">
    <property type="entry name" value="HSP70"/>
    <property type="match status" value="1"/>
</dbReference>
<evidence type="ECO:0000256" key="2">
    <source>
        <dbReference type="ARBA" id="ARBA00022840"/>
    </source>
</evidence>
<dbReference type="InterPro" id="IPR013126">
    <property type="entry name" value="Hsp_70_fam"/>
</dbReference>
<keyword evidence="1" id="KW-0547">Nucleotide-binding</keyword>
<dbReference type="GO" id="GO:0140662">
    <property type="term" value="F:ATP-dependent protein folding chaperone"/>
    <property type="evidence" value="ECO:0007669"/>
    <property type="project" value="InterPro"/>
</dbReference>
<dbReference type="AlphaFoldDB" id="A0A366R3T4"/>
<sequence>MAADQPPRDVIIIGIDFGTTFSGVAWSYSKEPDNIEIVTSWDAELHSCSDKDKAPSQLYFDEKNMEVKWGYSVPLNAEPLKWFKLFLLDTKDLPAEVASSTHLQEALRIQNETKKSSDDIISAFLRKLWNHSMESIQDALGSDVVEQSKLHVIITMPAIWPAYAQSRMRGTVRASGILDSRPAGATNLRFITEPEAAALATLKDAAKRSTIQAEDTIVVCDAGGGTVDIISYMFESTGPCSVKECVKGDGDLCGALFLDEGFVELVKTQIPDGTWDMVKKSDEKKFLNDQWEHGIKHQFTNQQKLWLVDLPDVCNKSSSKGLKSRTTLEFTSGEILSVFSPIVSKIEALVNRQVDAIQQKYGKAPKYIVLVGGFGRSRYLFNRLRDRFEPTVLQSRGTKPWTAICRGAVIQGLIQQGLSTTLGMTIASRVARMSYGIKYKCTFIEGIHDACDKVWDEKELEYKADNQMRWFLEEGENISSKRSVHHNYHRCYPKSSRKFQRVSIKIFCTTEFPPPPVYRASGSIRLLCTVDWNKQIDINTLPRYTNRKQETFPRLSYRIQMDCEDGTVNFAVYYKNKRMGAHDVEVQFN</sequence>
<evidence type="ECO:0000313" key="3">
    <source>
        <dbReference type="EMBL" id="RBR11809.1"/>
    </source>
</evidence>
<dbReference type="EMBL" id="QKXC01000209">
    <property type="protein sequence ID" value="RBR11809.1"/>
    <property type="molecule type" value="Genomic_DNA"/>
</dbReference>
<keyword evidence="2" id="KW-0067">ATP-binding</keyword>
<evidence type="ECO:0000256" key="1">
    <source>
        <dbReference type="ARBA" id="ARBA00022741"/>
    </source>
</evidence>
<gene>
    <name evidence="3" type="ORF">FIESC28_08848</name>
</gene>
<organism evidence="3 4">
    <name type="scientific">Fusarium coffeatum</name>
    <dbReference type="NCBI Taxonomy" id="231269"/>
    <lineage>
        <taxon>Eukaryota</taxon>
        <taxon>Fungi</taxon>
        <taxon>Dikarya</taxon>
        <taxon>Ascomycota</taxon>
        <taxon>Pezizomycotina</taxon>
        <taxon>Sordariomycetes</taxon>
        <taxon>Hypocreomycetidae</taxon>
        <taxon>Hypocreales</taxon>
        <taxon>Nectriaceae</taxon>
        <taxon>Fusarium</taxon>
        <taxon>Fusarium incarnatum-equiseti species complex</taxon>
    </lineage>
</organism>
<dbReference type="Gene3D" id="3.90.640.10">
    <property type="entry name" value="Actin, Chain A, domain 4"/>
    <property type="match status" value="1"/>
</dbReference>
<dbReference type="GO" id="GO:0005524">
    <property type="term" value="F:ATP binding"/>
    <property type="evidence" value="ECO:0007669"/>
    <property type="project" value="UniProtKB-KW"/>
</dbReference>
<dbReference type="PANTHER" id="PTHR14187:SF5">
    <property type="entry name" value="HEAT SHOCK 70 KDA PROTEIN 12A"/>
    <property type="match status" value="1"/>
</dbReference>
<reference evidence="3 4" key="1">
    <citation type="submission" date="2018-06" db="EMBL/GenBank/DDBJ databases">
        <title>Fusarium incarnatum-equiseti species complex species 28.</title>
        <authorList>
            <person name="Gardiner D.M."/>
        </authorList>
    </citation>
    <scope>NUCLEOTIDE SEQUENCE [LARGE SCALE GENOMIC DNA]</scope>
    <source>
        <strain evidence="3 4">FIESC_28</strain>
    </source>
</reference>
<proteinExistence type="predicted"/>
<dbReference type="RefSeq" id="XP_031012967.1">
    <property type="nucleotide sequence ID" value="XM_031162985.1"/>
</dbReference>
<dbReference type="InterPro" id="IPR043129">
    <property type="entry name" value="ATPase_NBD"/>
</dbReference>
<accession>A0A366R3T4</accession>
<dbReference type="Gene3D" id="3.30.420.40">
    <property type="match status" value="2"/>
</dbReference>
<comment type="caution">
    <text evidence="3">The sequence shown here is derived from an EMBL/GenBank/DDBJ whole genome shotgun (WGS) entry which is preliminary data.</text>
</comment>
<dbReference type="GeneID" id="41998281"/>